<dbReference type="AlphaFoldDB" id="A0A438NHX8"/>
<name>A0A438NHX8_EXOME</name>
<feature type="compositionally biased region" description="Basic and acidic residues" evidence="1">
    <location>
        <begin position="15"/>
        <end position="37"/>
    </location>
</feature>
<feature type="region of interest" description="Disordered" evidence="1">
    <location>
        <begin position="448"/>
        <end position="486"/>
    </location>
</feature>
<feature type="compositionally biased region" description="Polar residues" evidence="1">
    <location>
        <begin position="452"/>
        <end position="463"/>
    </location>
</feature>
<dbReference type="PANTHER" id="PTHR28208">
    <property type="entry name" value="PHOSPHATIDATE PHOSPHATASE APP1"/>
    <property type="match status" value="1"/>
</dbReference>
<dbReference type="EMBL" id="NAJM01000002">
    <property type="protein sequence ID" value="RVX75326.1"/>
    <property type="molecule type" value="Genomic_DNA"/>
</dbReference>
<feature type="domain" description="Phosphatidate phosphatase APP1 catalytic" evidence="2">
    <location>
        <begin position="229"/>
        <end position="381"/>
    </location>
</feature>
<dbReference type="InterPro" id="IPR052935">
    <property type="entry name" value="Mg2+_PAP"/>
</dbReference>
<evidence type="ECO:0000313" key="3">
    <source>
        <dbReference type="EMBL" id="RVX75326.1"/>
    </source>
</evidence>
<dbReference type="PANTHER" id="PTHR28208:SF1">
    <property type="entry name" value="FILAMENT ORGANIZATION PROTEIN APP1-LIKE, PUTATIVE (AFU_ORTHOLOGUE AFUA_1G06650)-RELATED"/>
    <property type="match status" value="1"/>
</dbReference>
<accession>A0A438NHX8</accession>
<evidence type="ECO:0000313" key="4">
    <source>
        <dbReference type="Proteomes" id="UP000288859"/>
    </source>
</evidence>
<evidence type="ECO:0000256" key="1">
    <source>
        <dbReference type="SAM" id="MobiDB-lite"/>
    </source>
</evidence>
<dbReference type="Proteomes" id="UP000288859">
    <property type="component" value="Unassembled WGS sequence"/>
</dbReference>
<sequence>MPHSHSKNKSSCKRAVPERAAQKLHETPLESESRKEANFQEIEDQLPKRFTRSDMNFIDKGTSILGANNIFAKKADPKHNEVWVLDNLAFRPTAEGETETQPWEAEFVACFFRTGRKDITRTVSNIADLIGLDGISGNDPEARARIEERLMPFVQAIAPARTVDINLSWPDPARLSHSRLLGPSNMNGISSQLLLAGGGDDMDGQTATGTSTEFPAVQFKTRYVGPQGWAIISDVDDTIKLTQTSNPLGILQSTFADVPQPAPGMSELYRILHEALESPAWLYLSASPYNLYPFLSKFISQHYPAGTLILRPASWMYLGGLLQSFTEGVQAYKTERMEKIHSWLPKRKFICIGDSTQADPESYAQMYAKYPEWIKAIYIRKVTDIPHMENKNKNQRFIEAFKDVPDHVWRVFVNPQELADHIKHLSGQAHSGIVGAMLGVWCGTHQDMKQAHTPSKSQSQTPLPHTPEAATPRGPSPQPQERQTLP</sequence>
<comment type="caution">
    <text evidence="3">The sequence shown here is derived from an EMBL/GenBank/DDBJ whole genome shotgun (WGS) entry which is preliminary data.</text>
</comment>
<feature type="compositionally biased region" description="Basic residues" evidence="1">
    <location>
        <begin position="1"/>
        <end position="12"/>
    </location>
</feature>
<protein>
    <recommendedName>
        <fullName evidence="2">Phosphatidate phosphatase APP1 catalytic domain-containing protein</fullName>
    </recommendedName>
</protein>
<dbReference type="GO" id="GO:0008195">
    <property type="term" value="F:phosphatidate phosphatase activity"/>
    <property type="evidence" value="ECO:0007669"/>
    <property type="project" value="InterPro"/>
</dbReference>
<dbReference type="Pfam" id="PF09949">
    <property type="entry name" value="APP1_cat"/>
    <property type="match status" value="1"/>
</dbReference>
<organism evidence="3 4">
    <name type="scientific">Exophiala mesophila</name>
    <name type="common">Black yeast-like fungus</name>
    <dbReference type="NCBI Taxonomy" id="212818"/>
    <lineage>
        <taxon>Eukaryota</taxon>
        <taxon>Fungi</taxon>
        <taxon>Dikarya</taxon>
        <taxon>Ascomycota</taxon>
        <taxon>Pezizomycotina</taxon>
        <taxon>Eurotiomycetes</taxon>
        <taxon>Chaetothyriomycetidae</taxon>
        <taxon>Chaetothyriales</taxon>
        <taxon>Herpotrichiellaceae</taxon>
        <taxon>Exophiala</taxon>
    </lineage>
</organism>
<evidence type="ECO:0000259" key="2">
    <source>
        <dbReference type="Pfam" id="PF09949"/>
    </source>
</evidence>
<feature type="region of interest" description="Disordered" evidence="1">
    <location>
        <begin position="1"/>
        <end position="37"/>
    </location>
</feature>
<dbReference type="GO" id="GO:0030479">
    <property type="term" value="C:actin cortical patch"/>
    <property type="evidence" value="ECO:0007669"/>
    <property type="project" value="TreeGrafter"/>
</dbReference>
<gene>
    <name evidence="3" type="ORF">B0A52_00679</name>
</gene>
<proteinExistence type="predicted"/>
<dbReference type="InterPro" id="IPR019236">
    <property type="entry name" value="APP1_cat"/>
</dbReference>
<reference evidence="3 4" key="1">
    <citation type="submission" date="2017-03" db="EMBL/GenBank/DDBJ databases">
        <title>Genomes of endolithic fungi from Antarctica.</title>
        <authorList>
            <person name="Coleine C."/>
            <person name="Masonjones S."/>
            <person name="Stajich J.E."/>
        </authorList>
    </citation>
    <scope>NUCLEOTIDE SEQUENCE [LARGE SCALE GENOMIC DNA]</scope>
    <source>
        <strain evidence="3 4">CCFEE 6314</strain>
    </source>
</reference>
<dbReference type="OrthoDB" id="414243at2759"/>